<evidence type="ECO:0000256" key="1">
    <source>
        <dbReference type="ARBA" id="ARBA00001968"/>
    </source>
</evidence>
<feature type="domain" description="DDE Tnp4" evidence="4">
    <location>
        <begin position="35"/>
        <end position="172"/>
    </location>
</feature>
<keyword evidence="2" id="KW-0479">Metal-binding</keyword>
<dbReference type="GO" id="GO:0046872">
    <property type="term" value="F:metal ion binding"/>
    <property type="evidence" value="ECO:0007669"/>
    <property type="project" value="UniProtKB-KW"/>
</dbReference>
<dbReference type="AlphaFoldDB" id="A0A7S2AWV5"/>
<dbReference type="InterPro" id="IPR027806">
    <property type="entry name" value="HARBI1_dom"/>
</dbReference>
<dbReference type="EMBL" id="HBGS01007715">
    <property type="protein sequence ID" value="CAD9380061.1"/>
    <property type="molecule type" value="Transcribed_RNA"/>
</dbReference>
<evidence type="ECO:0000313" key="5">
    <source>
        <dbReference type="EMBL" id="CAD9380061.1"/>
    </source>
</evidence>
<sequence>MNAEIPNAFTDLGLGKVGAMPDGKDFMTDTSRVNTAIGRAMWSDKVHHSGARCISWTTPAGLAFERTVLYMARASETACVATWREVLKKIPAGRLVLADRGFSRDAILYPNFNVHLTPCFLTGRDQFTSGEVESDRRKCELRYTSETAFSRVTCTTGLRDSIPRSLFTIMEDMCDWGHAYINLCAPMQPPSGAPEGYFNNSKAKEKKEESKRKRRSIIKEQKRRRRESQAEVATAAQRETARDSEL</sequence>
<feature type="compositionally biased region" description="Basic residues" evidence="3">
    <location>
        <begin position="212"/>
        <end position="226"/>
    </location>
</feature>
<evidence type="ECO:0000256" key="2">
    <source>
        <dbReference type="ARBA" id="ARBA00022723"/>
    </source>
</evidence>
<organism evidence="5">
    <name type="scientific">Octactis speculum</name>
    <dbReference type="NCBI Taxonomy" id="3111310"/>
    <lineage>
        <taxon>Eukaryota</taxon>
        <taxon>Sar</taxon>
        <taxon>Stramenopiles</taxon>
        <taxon>Ochrophyta</taxon>
        <taxon>Dictyochophyceae</taxon>
        <taxon>Dictyochales</taxon>
        <taxon>Dictyochaceae</taxon>
        <taxon>Octactis</taxon>
    </lineage>
</organism>
<name>A0A7S2AWV5_9STRA</name>
<proteinExistence type="predicted"/>
<feature type="region of interest" description="Disordered" evidence="3">
    <location>
        <begin position="194"/>
        <end position="246"/>
    </location>
</feature>
<comment type="cofactor">
    <cofactor evidence="1">
        <name>a divalent metal cation</name>
        <dbReference type="ChEBI" id="CHEBI:60240"/>
    </cofactor>
</comment>
<accession>A0A7S2AWV5</accession>
<evidence type="ECO:0000256" key="3">
    <source>
        <dbReference type="SAM" id="MobiDB-lite"/>
    </source>
</evidence>
<evidence type="ECO:0000259" key="4">
    <source>
        <dbReference type="Pfam" id="PF13359"/>
    </source>
</evidence>
<dbReference type="Pfam" id="PF13359">
    <property type="entry name" value="DDE_Tnp_4"/>
    <property type="match status" value="1"/>
</dbReference>
<feature type="compositionally biased region" description="Basic and acidic residues" evidence="3">
    <location>
        <begin position="202"/>
        <end position="211"/>
    </location>
</feature>
<reference evidence="5" key="1">
    <citation type="submission" date="2021-01" db="EMBL/GenBank/DDBJ databases">
        <authorList>
            <person name="Corre E."/>
            <person name="Pelletier E."/>
            <person name="Niang G."/>
            <person name="Scheremetjew M."/>
            <person name="Finn R."/>
            <person name="Kale V."/>
            <person name="Holt S."/>
            <person name="Cochrane G."/>
            <person name="Meng A."/>
            <person name="Brown T."/>
            <person name="Cohen L."/>
        </authorList>
    </citation>
    <scope>NUCLEOTIDE SEQUENCE</scope>
    <source>
        <strain evidence="5">CCMP1381</strain>
    </source>
</reference>
<gene>
    <name evidence="5" type="ORF">DSPE1174_LOCUS4000</name>
</gene>
<protein>
    <recommendedName>
        <fullName evidence="4">DDE Tnp4 domain-containing protein</fullName>
    </recommendedName>
</protein>